<dbReference type="Gene3D" id="1.10.10.10">
    <property type="entry name" value="Winged helix-like DNA-binding domain superfamily/Winged helix DNA-binding domain"/>
    <property type="match status" value="1"/>
</dbReference>
<keyword evidence="6" id="KW-1185">Reference proteome</keyword>
<dbReference type="InterPro" id="IPR036390">
    <property type="entry name" value="WH_DNA-bd_sf"/>
</dbReference>
<dbReference type="InterPro" id="IPR002577">
    <property type="entry name" value="HTH_HxlR"/>
</dbReference>
<proteinExistence type="predicted"/>
<evidence type="ECO:0000259" key="4">
    <source>
        <dbReference type="PROSITE" id="PS51118"/>
    </source>
</evidence>
<name>A0ABP7IVN7_9ACTN</name>
<comment type="caution">
    <text evidence="5">The sequence shown here is derived from an EMBL/GenBank/DDBJ whole genome shotgun (WGS) entry which is preliminary data.</text>
</comment>
<feature type="domain" description="HTH hxlR-type" evidence="4">
    <location>
        <begin position="1"/>
        <end position="104"/>
    </location>
</feature>
<evidence type="ECO:0000256" key="2">
    <source>
        <dbReference type="ARBA" id="ARBA00023125"/>
    </source>
</evidence>
<dbReference type="EMBL" id="BAABDE010000028">
    <property type="protein sequence ID" value="GAA3828091.1"/>
    <property type="molecule type" value="Genomic_DNA"/>
</dbReference>
<reference evidence="6" key="1">
    <citation type="journal article" date="2019" name="Int. J. Syst. Evol. Microbiol.">
        <title>The Global Catalogue of Microorganisms (GCM) 10K type strain sequencing project: providing services to taxonomists for standard genome sequencing and annotation.</title>
        <authorList>
            <consortium name="The Broad Institute Genomics Platform"/>
            <consortium name="The Broad Institute Genome Sequencing Center for Infectious Disease"/>
            <person name="Wu L."/>
            <person name="Ma J."/>
        </authorList>
    </citation>
    <scope>NUCLEOTIDE SEQUENCE [LARGE SCALE GENOMIC DNA]</scope>
    <source>
        <strain evidence="6">JCM 17138</strain>
    </source>
</reference>
<evidence type="ECO:0000256" key="1">
    <source>
        <dbReference type="ARBA" id="ARBA00023015"/>
    </source>
</evidence>
<gene>
    <name evidence="5" type="ORF">GCM10022403_071680</name>
</gene>
<dbReference type="PANTHER" id="PTHR33204">
    <property type="entry name" value="TRANSCRIPTIONAL REGULATOR, MARR FAMILY"/>
    <property type="match status" value="1"/>
</dbReference>
<accession>A0ABP7IVN7</accession>
<dbReference type="InterPro" id="IPR036388">
    <property type="entry name" value="WH-like_DNA-bd_sf"/>
</dbReference>
<dbReference type="SUPFAM" id="SSF46785">
    <property type="entry name" value="Winged helix' DNA-binding domain"/>
    <property type="match status" value="1"/>
</dbReference>
<dbReference type="Proteomes" id="UP001501009">
    <property type="component" value="Unassembled WGS sequence"/>
</dbReference>
<evidence type="ECO:0000313" key="5">
    <source>
        <dbReference type="EMBL" id="GAA3828091.1"/>
    </source>
</evidence>
<keyword evidence="2" id="KW-0238">DNA-binding</keyword>
<keyword evidence="3" id="KW-0804">Transcription</keyword>
<dbReference type="Pfam" id="PF01638">
    <property type="entry name" value="HxlR"/>
    <property type="match status" value="1"/>
</dbReference>
<organism evidence="5 6">
    <name type="scientific">Streptomyces coacervatus</name>
    <dbReference type="NCBI Taxonomy" id="647381"/>
    <lineage>
        <taxon>Bacteria</taxon>
        <taxon>Bacillati</taxon>
        <taxon>Actinomycetota</taxon>
        <taxon>Actinomycetes</taxon>
        <taxon>Kitasatosporales</taxon>
        <taxon>Streptomycetaceae</taxon>
        <taxon>Streptomyces</taxon>
    </lineage>
</organism>
<dbReference type="PROSITE" id="PS51118">
    <property type="entry name" value="HTH_HXLR"/>
    <property type="match status" value="1"/>
</dbReference>
<protein>
    <recommendedName>
        <fullName evidence="4">HTH hxlR-type domain-containing protein</fullName>
    </recommendedName>
</protein>
<keyword evidence="1" id="KW-0805">Transcription regulation</keyword>
<evidence type="ECO:0000313" key="6">
    <source>
        <dbReference type="Proteomes" id="UP001501009"/>
    </source>
</evidence>
<evidence type="ECO:0000256" key="3">
    <source>
        <dbReference type="ARBA" id="ARBA00023163"/>
    </source>
</evidence>
<dbReference type="PANTHER" id="PTHR33204:SF37">
    <property type="entry name" value="HTH-TYPE TRANSCRIPTIONAL REGULATOR YODB"/>
    <property type="match status" value="1"/>
</dbReference>
<sequence>MRILRREWVTDILEVLVAGPIQYGALLQAVRDRTPDPQHPSKQRYIQDSVLNRTLNKLRDEALVSRDREGSFPYHTTYRITAAGGQLLDALGPLASWSEQHQRP</sequence>